<proteinExistence type="predicted"/>
<protein>
    <submittedName>
        <fullName evidence="1">Uncharacterized protein</fullName>
    </submittedName>
</protein>
<comment type="caution">
    <text evidence="1">The sequence shown here is derived from an EMBL/GenBank/DDBJ whole genome shotgun (WGS) entry which is preliminary data.</text>
</comment>
<evidence type="ECO:0000313" key="2">
    <source>
        <dbReference type="Proteomes" id="UP000216605"/>
    </source>
</evidence>
<dbReference type="RefSeq" id="WP_094414774.1">
    <property type="nucleotide sequence ID" value="NZ_NOXV01000263.1"/>
</dbReference>
<sequence length="897" mass="106585">MYDWENILYYGKITNIDTPKYAGKIVYKIIDNFDEGVDWMNAEESNSLTDKGVKLLYQLAEYIPDEIKVLLDNLFVKDDKENYKIRDKKRKQIKYALSHFHSGTLPRYFPTELIALANLKWKYKKVSSESRFSSSYGIDHHFGLKDKYDLSYFPQSAYQTFIYKLLKFHPWKASSFIIEFTNYCTEHYVKSDFLKDDGFAMTSDDISTIHILYNKISYSIYGSAYLWSINRGGQIAVPSLLQSVVVALERYLYELGKLESEKIDETIQLFFDEIYTKTNSVVLLSVLASITQAYPKKVGNKFLPLLTDKRFFEWDSQRWIREYSAGFSFGLPNASWEADLCDDERKEALKWEHRQKYHKGLNGFLIQYQLFYGNLNGELFEMFDHLENKHGKEDVYFLKLLSEIDGRKQKVEEVERDGKLMIQIAPNYSLDNALESEMKKNEEQSKFRDEYSRYSLWVSQTFSKKSEENKTYEYWKECLEYYKNVDTSKLTLIDSFPIGTLAALGLDLFNDELSSDDFEFCVHTILGIAQKLYEHKQNERYNFEQLDFSLSIYDNDSVYGSLPKLLLFRSRLSNEQIDKIRGLLFLFVRDFHTELDIHLKHLYYSFKKYVWVADYQFAYNCFIGLLLYAKFNKKYPQHFQYAEEQLNEIQAEEEKILDFIENNSDEYKFSDLSYSKYSHWDLDKATHIFPIYEEHNFSYNFLKAIFNAHIESYSLEEDRYRSTDYYITGLTVRETIIDFLFEVPFNKDTNSFFEFIINTGVNYDLSIRKSHDAIEYIEKIIEWFYYKVDSNYGADVMLNNFWNFWSTLYIKLNSGIHLFNKEFLFNGNWKSEAEDWFVLKHNNQAEIYLKKINKLDYININAFMQLLSGIGFQSLNPQAIKILTKHLKSDIKQLLAQ</sequence>
<dbReference type="AlphaFoldDB" id="A0A255Z6G0"/>
<dbReference type="EMBL" id="NOXV01000263">
    <property type="protein sequence ID" value="OYQ37001.1"/>
    <property type="molecule type" value="Genomic_DNA"/>
</dbReference>
<reference evidence="1 2" key="1">
    <citation type="submission" date="2017-07" db="EMBL/GenBank/DDBJ databases">
        <title>Flavobacterium cyanobacteriorum sp. nov., isolated from cyanobacterial aggregates in a eutrophic lake.</title>
        <authorList>
            <person name="Cai H."/>
        </authorList>
    </citation>
    <scope>NUCLEOTIDE SEQUENCE [LARGE SCALE GENOMIC DNA]</scope>
    <source>
        <strain evidence="1 2">TH021</strain>
    </source>
</reference>
<evidence type="ECO:0000313" key="1">
    <source>
        <dbReference type="EMBL" id="OYQ37001.1"/>
    </source>
</evidence>
<gene>
    <name evidence="1" type="ORF">CHU92_08995</name>
</gene>
<keyword evidence="2" id="KW-1185">Reference proteome</keyword>
<organism evidence="1 2">
    <name type="scientific">Flavobacterium cyanobacteriorum</name>
    <dbReference type="NCBI Taxonomy" id="2022802"/>
    <lineage>
        <taxon>Bacteria</taxon>
        <taxon>Pseudomonadati</taxon>
        <taxon>Bacteroidota</taxon>
        <taxon>Flavobacteriia</taxon>
        <taxon>Flavobacteriales</taxon>
        <taxon>Flavobacteriaceae</taxon>
        <taxon>Flavobacterium</taxon>
    </lineage>
</organism>
<dbReference type="OrthoDB" id="779537at2"/>
<accession>A0A255Z6G0</accession>
<dbReference type="Proteomes" id="UP000216605">
    <property type="component" value="Unassembled WGS sequence"/>
</dbReference>
<name>A0A255Z6G0_9FLAO</name>